<dbReference type="PANTHER" id="PTHR30086:SF20">
    <property type="entry name" value="ARGININE EXPORTER PROTEIN ARGO-RELATED"/>
    <property type="match status" value="1"/>
</dbReference>
<name>A0A6S7B5I0_9BURK</name>
<evidence type="ECO:0000256" key="4">
    <source>
        <dbReference type="ARBA" id="ARBA00022989"/>
    </source>
</evidence>
<organism evidence="7 8">
    <name type="scientific">Pararobbsia alpina</name>
    <dbReference type="NCBI Taxonomy" id="621374"/>
    <lineage>
        <taxon>Bacteria</taxon>
        <taxon>Pseudomonadati</taxon>
        <taxon>Pseudomonadota</taxon>
        <taxon>Betaproteobacteria</taxon>
        <taxon>Burkholderiales</taxon>
        <taxon>Burkholderiaceae</taxon>
        <taxon>Pararobbsia</taxon>
    </lineage>
</organism>
<feature type="transmembrane region" description="Helical" evidence="6">
    <location>
        <begin position="115"/>
        <end position="135"/>
    </location>
</feature>
<keyword evidence="2" id="KW-1003">Cell membrane</keyword>
<evidence type="ECO:0000256" key="1">
    <source>
        <dbReference type="ARBA" id="ARBA00004651"/>
    </source>
</evidence>
<proteinExistence type="predicted"/>
<keyword evidence="5 6" id="KW-0472">Membrane</keyword>
<keyword evidence="4 6" id="KW-1133">Transmembrane helix</keyword>
<gene>
    <name evidence="7" type="primary">argO</name>
    <name evidence="7" type="ORF">LMG28138_02610</name>
</gene>
<dbReference type="EMBL" id="CADIKM010000010">
    <property type="protein sequence ID" value="CAB3788443.1"/>
    <property type="molecule type" value="Genomic_DNA"/>
</dbReference>
<feature type="transmembrane region" description="Helical" evidence="6">
    <location>
        <begin position="191"/>
        <end position="208"/>
    </location>
</feature>
<dbReference type="GO" id="GO:0005886">
    <property type="term" value="C:plasma membrane"/>
    <property type="evidence" value="ECO:0007669"/>
    <property type="project" value="UniProtKB-SubCell"/>
</dbReference>
<feature type="transmembrane region" description="Helical" evidence="6">
    <location>
        <begin position="46"/>
        <end position="71"/>
    </location>
</feature>
<evidence type="ECO:0000313" key="7">
    <source>
        <dbReference type="EMBL" id="CAB3788443.1"/>
    </source>
</evidence>
<dbReference type="GO" id="GO:0015171">
    <property type="term" value="F:amino acid transmembrane transporter activity"/>
    <property type="evidence" value="ECO:0007669"/>
    <property type="project" value="TreeGrafter"/>
</dbReference>
<evidence type="ECO:0000256" key="5">
    <source>
        <dbReference type="ARBA" id="ARBA00023136"/>
    </source>
</evidence>
<dbReference type="Pfam" id="PF01810">
    <property type="entry name" value="LysE"/>
    <property type="match status" value="1"/>
</dbReference>
<accession>A0A6S7B5I0</accession>
<reference evidence="7 8" key="1">
    <citation type="submission" date="2020-04" db="EMBL/GenBank/DDBJ databases">
        <authorList>
            <person name="De Canck E."/>
        </authorList>
    </citation>
    <scope>NUCLEOTIDE SEQUENCE [LARGE SCALE GENOMIC DNA]</scope>
    <source>
        <strain evidence="7 8">LMG 28138</strain>
    </source>
</reference>
<feature type="transmembrane region" description="Helical" evidence="6">
    <location>
        <begin position="155"/>
        <end position="179"/>
    </location>
</feature>
<keyword evidence="3 6" id="KW-0812">Transmembrane</keyword>
<dbReference type="RefSeq" id="WP_175105178.1">
    <property type="nucleotide sequence ID" value="NZ_CADIKM010000010.1"/>
</dbReference>
<feature type="transmembrane region" description="Helical" evidence="6">
    <location>
        <begin position="83"/>
        <end position="103"/>
    </location>
</feature>
<protein>
    <submittedName>
        <fullName evidence="7">Arginine exporter protein ArgO</fullName>
    </submittedName>
</protein>
<sequence length="209" mass="22213">MAQAFASYQALATYASGFGLGASLIVAIGAQNAYVLKQGLMRRHVLLIVSICAAIDMTLIALGVGGMGVLIQHSPLLLTIVRWFGAVFLFLYGLRAFVAAWRGAGHLDASAVEGASVRTTVLTVLALSLLNPHVYLDTVVLLGAIGARNGWPGDVYFAFGAMSASVVWFFTLGFGAQLLRPVFERDISWRILDGVIGIVMWSIAASLLP</sequence>
<comment type="subcellular location">
    <subcellularLocation>
        <location evidence="1">Cell membrane</location>
        <topology evidence="1">Multi-pass membrane protein</topology>
    </subcellularLocation>
</comment>
<evidence type="ECO:0000256" key="3">
    <source>
        <dbReference type="ARBA" id="ARBA00022692"/>
    </source>
</evidence>
<dbReference type="Proteomes" id="UP000494115">
    <property type="component" value="Unassembled WGS sequence"/>
</dbReference>
<evidence type="ECO:0000256" key="2">
    <source>
        <dbReference type="ARBA" id="ARBA00022475"/>
    </source>
</evidence>
<evidence type="ECO:0000256" key="6">
    <source>
        <dbReference type="SAM" id="Phobius"/>
    </source>
</evidence>
<dbReference type="InterPro" id="IPR001123">
    <property type="entry name" value="LeuE-type"/>
</dbReference>
<evidence type="ECO:0000313" key="8">
    <source>
        <dbReference type="Proteomes" id="UP000494115"/>
    </source>
</evidence>
<dbReference type="AlphaFoldDB" id="A0A6S7B5I0"/>
<dbReference type="PANTHER" id="PTHR30086">
    <property type="entry name" value="ARGININE EXPORTER PROTEIN ARGO"/>
    <property type="match status" value="1"/>
</dbReference>
<keyword evidence="8" id="KW-1185">Reference proteome</keyword>
<feature type="transmembrane region" description="Helical" evidence="6">
    <location>
        <begin position="12"/>
        <end position="34"/>
    </location>
</feature>